<keyword evidence="6" id="KW-0175">Coiled coil</keyword>
<dbReference type="InterPro" id="IPR026516">
    <property type="entry name" value="THAP1/10"/>
</dbReference>
<gene>
    <name evidence="9" type="ORF">DBV15_12072</name>
</gene>
<evidence type="ECO:0000256" key="1">
    <source>
        <dbReference type="ARBA" id="ARBA00022723"/>
    </source>
</evidence>
<dbReference type="EMBL" id="QBLH01002285">
    <property type="protein sequence ID" value="TGZ48982.1"/>
    <property type="molecule type" value="Genomic_DNA"/>
</dbReference>
<feature type="compositionally biased region" description="Polar residues" evidence="7">
    <location>
        <begin position="639"/>
        <end position="658"/>
    </location>
</feature>
<feature type="coiled-coil region" evidence="6">
    <location>
        <begin position="190"/>
        <end position="222"/>
    </location>
</feature>
<accession>A0A4S2KHN3</accession>
<evidence type="ECO:0000256" key="2">
    <source>
        <dbReference type="ARBA" id="ARBA00022771"/>
    </source>
</evidence>
<dbReference type="GO" id="GO:0043565">
    <property type="term" value="F:sequence-specific DNA binding"/>
    <property type="evidence" value="ECO:0007669"/>
    <property type="project" value="InterPro"/>
</dbReference>
<comment type="caution">
    <text evidence="9">The sequence shown here is derived from an EMBL/GenBank/DDBJ whole genome shotgun (WGS) entry which is preliminary data.</text>
</comment>
<dbReference type="Pfam" id="PF21787">
    <property type="entry name" value="TNP-like_RNaseH_N"/>
    <property type="match status" value="1"/>
</dbReference>
<dbReference type="InterPro" id="IPR048365">
    <property type="entry name" value="TNP-like_RNaseH_N"/>
</dbReference>
<evidence type="ECO:0000256" key="7">
    <source>
        <dbReference type="SAM" id="MobiDB-lite"/>
    </source>
</evidence>
<keyword evidence="1" id="KW-0479">Metal-binding</keyword>
<evidence type="ECO:0000256" key="5">
    <source>
        <dbReference type="PROSITE-ProRule" id="PRU00309"/>
    </source>
</evidence>
<keyword evidence="3" id="KW-0862">Zinc</keyword>
<sequence>MVYGTVRTRVSSERRKAAMVGCCAKHCKNRSENGFRMFRFPKDKQRKQVWLEKCGKSIAPTSRLCERHFDDSQFENHREDKWRKLKPNAVPTIFNDENSTITFNNQLAVGQQTPHENLFENDYVQDFNPVILTNFNSNIRDNENVIDGNSLNEHFPSAKMVTDTSIQTDGDNDTLMLQTKYISNEEGTIRQANEIKYLQLQLEKERAKANMLKSKYENEKLLRLKMTTKMKSYKKKCCTLSEKLEKIPFFKKFAAGLSNPHQLTWSLECLKLAIQIRYAVGWKAYLYLKKDLQLPLPAYSTLCKHISKLDFSPGLLKDVLSLMAKKKKTHSSTHQSDSVVLMDEMDIKKSLEYDVSTVISLSLYTVHKFIGVTHWFEIQRSFIGQTTCEERAKLNTTVVVFMLRGLTENWKQIISWHLTSKSSDDCVMTQLLLEIVEEIEKIGFRVHGLICDMGPKNQAIWRNLGVNVSRDNVVPFINHPVRTDVPHLLKNLRMALTNNFIIIIARSIVESENLPCNEVRFKYLEELVAIQERHSDLKLAPNITAEILRPSSFNKMQVPPAAHIFNVRTAVALETLIELKMIDKEAETTAWFIRKRNSVISTSDYPEDSDQGNNEEIGRINEEMAKLSKRRRELKASKSGRTSQSATAPLEQDTSSARLRNRDKPKDN</sequence>
<keyword evidence="10" id="KW-1185">Reference proteome</keyword>
<dbReference type="PANTHER" id="PTHR46600:SF11">
    <property type="entry name" value="THAP DOMAIN-CONTAINING PROTEIN 10"/>
    <property type="match status" value="1"/>
</dbReference>
<evidence type="ECO:0000256" key="3">
    <source>
        <dbReference type="ARBA" id="ARBA00022833"/>
    </source>
</evidence>
<dbReference type="SUPFAM" id="SSF57716">
    <property type="entry name" value="Glucocorticoid receptor-like (DNA-binding domain)"/>
    <property type="match status" value="1"/>
</dbReference>
<feature type="domain" description="THAP-type" evidence="8">
    <location>
        <begin position="19"/>
        <end position="94"/>
    </location>
</feature>
<reference evidence="9 10" key="1">
    <citation type="journal article" date="2019" name="Philos. Trans. R. Soc. Lond., B, Biol. Sci.">
        <title>Ant behaviour and brain gene expression of defending hosts depend on the ecological success of the intruding social parasite.</title>
        <authorList>
            <person name="Kaur R."/>
            <person name="Stoldt M."/>
            <person name="Jongepier E."/>
            <person name="Feldmeyer B."/>
            <person name="Menzel F."/>
            <person name="Bornberg-Bauer E."/>
            <person name="Foitzik S."/>
        </authorList>
    </citation>
    <scope>NUCLEOTIDE SEQUENCE [LARGE SCALE GENOMIC DNA]</scope>
    <source>
        <tissue evidence="9">Whole body</tissue>
    </source>
</reference>
<keyword evidence="4 5" id="KW-0238">DNA-binding</keyword>
<keyword evidence="2 5" id="KW-0863">Zinc-finger</keyword>
<dbReference type="InterPro" id="IPR048366">
    <property type="entry name" value="TNP-like_GBD"/>
</dbReference>
<dbReference type="Gene3D" id="6.20.210.20">
    <property type="entry name" value="THAP domain"/>
    <property type="match status" value="1"/>
</dbReference>
<dbReference type="Proteomes" id="UP000310200">
    <property type="component" value="Unassembled WGS sequence"/>
</dbReference>
<dbReference type="SMART" id="SM00692">
    <property type="entry name" value="DM3"/>
    <property type="match status" value="1"/>
</dbReference>
<organism evidence="9 10">
    <name type="scientific">Temnothorax longispinosus</name>
    <dbReference type="NCBI Taxonomy" id="300112"/>
    <lineage>
        <taxon>Eukaryota</taxon>
        <taxon>Metazoa</taxon>
        <taxon>Ecdysozoa</taxon>
        <taxon>Arthropoda</taxon>
        <taxon>Hexapoda</taxon>
        <taxon>Insecta</taxon>
        <taxon>Pterygota</taxon>
        <taxon>Neoptera</taxon>
        <taxon>Endopterygota</taxon>
        <taxon>Hymenoptera</taxon>
        <taxon>Apocrita</taxon>
        <taxon>Aculeata</taxon>
        <taxon>Formicoidea</taxon>
        <taxon>Formicidae</taxon>
        <taxon>Myrmicinae</taxon>
        <taxon>Temnothorax</taxon>
    </lineage>
</organism>
<protein>
    <recommendedName>
        <fullName evidence="8">THAP-type domain-containing protein</fullName>
    </recommendedName>
</protein>
<dbReference type="AlphaFoldDB" id="A0A4S2KHN3"/>
<evidence type="ECO:0000259" key="8">
    <source>
        <dbReference type="PROSITE" id="PS50950"/>
    </source>
</evidence>
<dbReference type="InterPro" id="IPR006612">
    <property type="entry name" value="THAP_Znf"/>
</dbReference>
<dbReference type="InterPro" id="IPR038441">
    <property type="entry name" value="THAP_Znf_sf"/>
</dbReference>
<evidence type="ECO:0000313" key="9">
    <source>
        <dbReference type="EMBL" id="TGZ48982.1"/>
    </source>
</evidence>
<dbReference type="Pfam" id="PF05485">
    <property type="entry name" value="THAP"/>
    <property type="match status" value="1"/>
</dbReference>
<proteinExistence type="predicted"/>
<feature type="region of interest" description="Disordered" evidence="7">
    <location>
        <begin position="627"/>
        <end position="668"/>
    </location>
</feature>
<name>A0A4S2KHN3_9HYME</name>
<dbReference type="Pfam" id="PF21788">
    <property type="entry name" value="TNP-like_GBD"/>
    <property type="match status" value="1"/>
</dbReference>
<dbReference type="PANTHER" id="PTHR46600">
    <property type="entry name" value="THAP DOMAIN-CONTAINING"/>
    <property type="match status" value="1"/>
</dbReference>
<evidence type="ECO:0000256" key="4">
    <source>
        <dbReference type="ARBA" id="ARBA00023125"/>
    </source>
</evidence>
<evidence type="ECO:0000256" key="6">
    <source>
        <dbReference type="SAM" id="Coils"/>
    </source>
</evidence>
<evidence type="ECO:0000313" key="10">
    <source>
        <dbReference type="Proteomes" id="UP000310200"/>
    </source>
</evidence>
<dbReference type="PROSITE" id="PS50950">
    <property type="entry name" value="ZF_THAP"/>
    <property type="match status" value="1"/>
</dbReference>
<dbReference type="SMART" id="SM00980">
    <property type="entry name" value="THAP"/>
    <property type="match status" value="1"/>
</dbReference>
<dbReference type="GO" id="GO:0008270">
    <property type="term" value="F:zinc ion binding"/>
    <property type="evidence" value="ECO:0007669"/>
    <property type="project" value="UniProtKB-KW"/>
</dbReference>